<sequence length="202" mass="22160">MSLSLYTHLLVESQSNPSQFEAFDLEKSIVLPLSGRDSPSAIATTPNGSLHVSHGSKITSFDWSLIRKSTTLTNFTAIDSLLSLSSNVVAAGATNFSGLQILDLDLGFVRQTLNWENVTKSSSTVQAIGISPDFLFTSFESGRRNSNAIMVHDLKDNFKVVLEISRNEIFGADLDSAIPSTKLNWVPSFNLLMVFVRVLKFQ</sequence>
<evidence type="ECO:0000313" key="2">
    <source>
        <dbReference type="Proteomes" id="UP001055811"/>
    </source>
</evidence>
<keyword evidence="2" id="KW-1185">Reference proteome</keyword>
<name>A0ACB9GK64_CICIN</name>
<reference evidence="2" key="1">
    <citation type="journal article" date="2022" name="Mol. Ecol. Resour.">
        <title>The genomes of chicory, endive, great burdock and yacon provide insights into Asteraceae palaeo-polyploidization history and plant inulin production.</title>
        <authorList>
            <person name="Fan W."/>
            <person name="Wang S."/>
            <person name="Wang H."/>
            <person name="Wang A."/>
            <person name="Jiang F."/>
            <person name="Liu H."/>
            <person name="Zhao H."/>
            <person name="Xu D."/>
            <person name="Zhang Y."/>
        </authorList>
    </citation>
    <scope>NUCLEOTIDE SEQUENCE [LARGE SCALE GENOMIC DNA]</scope>
    <source>
        <strain evidence="2">cv. Punajuju</strain>
    </source>
</reference>
<dbReference type="Proteomes" id="UP001055811">
    <property type="component" value="Linkage Group LG02"/>
</dbReference>
<proteinExistence type="predicted"/>
<gene>
    <name evidence="1" type="ORF">L2E82_13195</name>
</gene>
<evidence type="ECO:0000313" key="1">
    <source>
        <dbReference type="EMBL" id="KAI3783132.1"/>
    </source>
</evidence>
<organism evidence="1 2">
    <name type="scientific">Cichorium intybus</name>
    <name type="common">Chicory</name>
    <dbReference type="NCBI Taxonomy" id="13427"/>
    <lineage>
        <taxon>Eukaryota</taxon>
        <taxon>Viridiplantae</taxon>
        <taxon>Streptophyta</taxon>
        <taxon>Embryophyta</taxon>
        <taxon>Tracheophyta</taxon>
        <taxon>Spermatophyta</taxon>
        <taxon>Magnoliopsida</taxon>
        <taxon>eudicotyledons</taxon>
        <taxon>Gunneridae</taxon>
        <taxon>Pentapetalae</taxon>
        <taxon>asterids</taxon>
        <taxon>campanulids</taxon>
        <taxon>Asterales</taxon>
        <taxon>Asteraceae</taxon>
        <taxon>Cichorioideae</taxon>
        <taxon>Cichorieae</taxon>
        <taxon>Cichoriinae</taxon>
        <taxon>Cichorium</taxon>
    </lineage>
</organism>
<protein>
    <submittedName>
        <fullName evidence="1">Uncharacterized protein</fullName>
    </submittedName>
</protein>
<accession>A0ACB9GK64</accession>
<reference evidence="1 2" key="2">
    <citation type="journal article" date="2022" name="Mol. Ecol. Resour.">
        <title>The genomes of chicory, endive, great burdock and yacon provide insights into Asteraceae paleo-polyploidization history and plant inulin production.</title>
        <authorList>
            <person name="Fan W."/>
            <person name="Wang S."/>
            <person name="Wang H."/>
            <person name="Wang A."/>
            <person name="Jiang F."/>
            <person name="Liu H."/>
            <person name="Zhao H."/>
            <person name="Xu D."/>
            <person name="Zhang Y."/>
        </authorList>
    </citation>
    <scope>NUCLEOTIDE SEQUENCE [LARGE SCALE GENOMIC DNA]</scope>
    <source>
        <strain evidence="2">cv. Punajuju</strain>
        <tissue evidence="1">Leaves</tissue>
    </source>
</reference>
<comment type="caution">
    <text evidence="1">The sequence shown here is derived from an EMBL/GenBank/DDBJ whole genome shotgun (WGS) entry which is preliminary data.</text>
</comment>
<dbReference type="EMBL" id="CM042010">
    <property type="protein sequence ID" value="KAI3783132.1"/>
    <property type="molecule type" value="Genomic_DNA"/>
</dbReference>